<dbReference type="PANTHER" id="PTHR23404">
    <property type="entry name" value="MOLYBDOPTERIN SYNTHASE RELATED"/>
    <property type="match status" value="1"/>
</dbReference>
<name>A0A2R4XPN5_9BURK</name>
<comment type="pathway">
    <text evidence="1">Cofactor biosynthesis; molybdopterin biosynthesis.</text>
</comment>
<keyword evidence="6" id="KW-0501">Molybdenum cofactor biosynthesis</keyword>
<dbReference type="FunFam" id="3.90.1170.40:FF:000001">
    <property type="entry name" value="Molybdopterin synthase catalytic subunit MoaE"/>
    <property type="match status" value="1"/>
</dbReference>
<evidence type="ECO:0000256" key="6">
    <source>
        <dbReference type="ARBA" id="ARBA00023150"/>
    </source>
</evidence>
<sequence>MTKTREAFEARVQQVPFQVGQEYEDFLLGDTSDGAVATFVGRVRDYNSGAAVKALELEHYPGMTEKVMLQVLEQAKQRWPITAARVVHRVGKLNPGENIVMVLTASAHRHAALDACAFIMDHLKTQATFWKKEQTPDGSRWVKSRESDNSALKRWQQPDQCCDHSEERTRS</sequence>
<dbReference type="CDD" id="cd00756">
    <property type="entry name" value="MoaE"/>
    <property type="match status" value="1"/>
</dbReference>
<evidence type="ECO:0000256" key="7">
    <source>
        <dbReference type="ARBA" id="ARBA00026066"/>
    </source>
</evidence>
<dbReference type="EMBL" id="CP028901">
    <property type="protein sequence ID" value="AWB35767.1"/>
    <property type="molecule type" value="Genomic_DNA"/>
</dbReference>
<dbReference type="InterPro" id="IPR036563">
    <property type="entry name" value="MoaE_sf"/>
</dbReference>
<dbReference type="Pfam" id="PF02391">
    <property type="entry name" value="MoaE"/>
    <property type="match status" value="1"/>
</dbReference>
<feature type="region of interest" description="Disordered" evidence="13">
    <location>
        <begin position="133"/>
        <end position="171"/>
    </location>
</feature>
<organism evidence="14 15">
    <name type="scientific">Orrella marina</name>
    <dbReference type="NCBI Taxonomy" id="2163011"/>
    <lineage>
        <taxon>Bacteria</taxon>
        <taxon>Pseudomonadati</taxon>
        <taxon>Pseudomonadota</taxon>
        <taxon>Betaproteobacteria</taxon>
        <taxon>Burkholderiales</taxon>
        <taxon>Alcaligenaceae</taxon>
        <taxon>Orrella</taxon>
    </lineage>
</organism>
<accession>A0A2R4XPN5</accession>
<keyword evidence="15" id="KW-1185">Reference proteome</keyword>
<feature type="compositionally biased region" description="Basic and acidic residues" evidence="13">
    <location>
        <begin position="161"/>
        <end position="171"/>
    </location>
</feature>
<dbReference type="GO" id="GO:0006777">
    <property type="term" value="P:Mo-molybdopterin cofactor biosynthetic process"/>
    <property type="evidence" value="ECO:0007669"/>
    <property type="project" value="UniProtKB-KW"/>
</dbReference>
<evidence type="ECO:0000256" key="5">
    <source>
        <dbReference type="ARBA" id="ARBA00022679"/>
    </source>
</evidence>
<protein>
    <recommendedName>
        <fullName evidence="4">Molybdopterin synthase catalytic subunit</fullName>
        <ecNumber evidence="3">2.8.1.12</ecNumber>
    </recommendedName>
    <alternativeName>
        <fullName evidence="10">MPT synthase subunit 2</fullName>
    </alternativeName>
    <alternativeName>
        <fullName evidence="8">Molybdenum cofactor biosynthesis protein E</fullName>
    </alternativeName>
    <alternativeName>
        <fullName evidence="9">Molybdopterin-converting factor large subunit</fullName>
    </alternativeName>
    <alternativeName>
        <fullName evidence="11">Molybdopterin-converting factor subunit 2</fullName>
    </alternativeName>
</protein>
<proteinExistence type="inferred from homology"/>
<evidence type="ECO:0000313" key="15">
    <source>
        <dbReference type="Proteomes" id="UP000244571"/>
    </source>
</evidence>
<evidence type="ECO:0000256" key="2">
    <source>
        <dbReference type="ARBA" id="ARBA00005426"/>
    </source>
</evidence>
<dbReference type="InterPro" id="IPR003448">
    <property type="entry name" value="Mopterin_biosynth_MoaE"/>
</dbReference>
<dbReference type="AlphaFoldDB" id="A0A2R4XPN5"/>
<evidence type="ECO:0000256" key="1">
    <source>
        <dbReference type="ARBA" id="ARBA00005046"/>
    </source>
</evidence>
<gene>
    <name evidence="14" type="ORF">DBV39_10640</name>
</gene>
<dbReference type="GO" id="GO:0030366">
    <property type="term" value="F:molybdopterin synthase activity"/>
    <property type="evidence" value="ECO:0007669"/>
    <property type="project" value="UniProtKB-EC"/>
</dbReference>
<evidence type="ECO:0000256" key="12">
    <source>
        <dbReference type="ARBA" id="ARBA00049878"/>
    </source>
</evidence>
<evidence type="ECO:0000256" key="9">
    <source>
        <dbReference type="ARBA" id="ARBA00030407"/>
    </source>
</evidence>
<comment type="subunit">
    <text evidence="7">Heterotetramer of 2 MoaD subunits and 2 MoaE subunits. Also stable as homodimer. The enzyme changes between these two forms during catalysis.</text>
</comment>
<comment type="catalytic activity">
    <reaction evidence="12">
        <text>2 [molybdopterin-synthase sulfur-carrier protein]-C-terminal-Gly-aminoethanethioate + cyclic pyranopterin phosphate + H2O = molybdopterin + 2 [molybdopterin-synthase sulfur-carrier protein]-C-terminal Gly-Gly + 2 H(+)</text>
        <dbReference type="Rhea" id="RHEA:26333"/>
        <dbReference type="Rhea" id="RHEA-COMP:12202"/>
        <dbReference type="Rhea" id="RHEA-COMP:19907"/>
        <dbReference type="ChEBI" id="CHEBI:15377"/>
        <dbReference type="ChEBI" id="CHEBI:15378"/>
        <dbReference type="ChEBI" id="CHEBI:58698"/>
        <dbReference type="ChEBI" id="CHEBI:59648"/>
        <dbReference type="ChEBI" id="CHEBI:90778"/>
        <dbReference type="ChEBI" id="CHEBI:232372"/>
        <dbReference type="EC" id="2.8.1.12"/>
    </reaction>
</comment>
<evidence type="ECO:0000256" key="10">
    <source>
        <dbReference type="ARBA" id="ARBA00030781"/>
    </source>
</evidence>
<reference evidence="14 15" key="1">
    <citation type="submission" date="2018-04" db="EMBL/GenBank/DDBJ databases">
        <title>Bordetella sp. HZ20 isolated from seawater.</title>
        <authorList>
            <person name="Sun C."/>
        </authorList>
    </citation>
    <scope>NUCLEOTIDE SEQUENCE [LARGE SCALE GENOMIC DNA]</scope>
    <source>
        <strain evidence="14 15">HZ20</strain>
    </source>
</reference>
<evidence type="ECO:0000256" key="4">
    <source>
        <dbReference type="ARBA" id="ARBA00013858"/>
    </source>
</evidence>
<dbReference type="UniPathway" id="UPA00344"/>
<dbReference type="KEGG" id="boz:DBV39_10640"/>
<comment type="similarity">
    <text evidence="2">Belongs to the MoaE family.</text>
</comment>
<dbReference type="Gene3D" id="3.90.1170.40">
    <property type="entry name" value="Molybdopterin biosynthesis MoaE subunit"/>
    <property type="match status" value="1"/>
</dbReference>
<dbReference type="RefSeq" id="WP_108623223.1">
    <property type="nucleotide sequence ID" value="NZ_CP028901.1"/>
</dbReference>
<dbReference type="SUPFAM" id="SSF54690">
    <property type="entry name" value="Molybdopterin synthase subunit MoaE"/>
    <property type="match status" value="1"/>
</dbReference>
<evidence type="ECO:0000256" key="3">
    <source>
        <dbReference type="ARBA" id="ARBA00011950"/>
    </source>
</evidence>
<evidence type="ECO:0000256" key="8">
    <source>
        <dbReference type="ARBA" id="ARBA00029745"/>
    </source>
</evidence>
<dbReference type="NCBIfam" id="NF007959">
    <property type="entry name" value="PRK10678.1"/>
    <property type="match status" value="1"/>
</dbReference>
<evidence type="ECO:0000313" key="14">
    <source>
        <dbReference type="EMBL" id="AWB35767.1"/>
    </source>
</evidence>
<dbReference type="EC" id="2.8.1.12" evidence="3"/>
<evidence type="ECO:0000256" key="11">
    <source>
        <dbReference type="ARBA" id="ARBA00032474"/>
    </source>
</evidence>
<dbReference type="Proteomes" id="UP000244571">
    <property type="component" value="Chromosome"/>
</dbReference>
<evidence type="ECO:0000256" key="13">
    <source>
        <dbReference type="SAM" id="MobiDB-lite"/>
    </source>
</evidence>
<dbReference type="OrthoDB" id="9803224at2"/>
<keyword evidence="5" id="KW-0808">Transferase</keyword>